<sequence length="78" mass="8807">MNAGLLSRESDVRPEGCRYLRQTGRKKGMRPHYPPIVRSAGLRPYSIRRVKKNRARTGPMTAREGRGDCDAPSQSHSQ</sequence>
<dbReference type="AlphaFoldDB" id="A0A060I5L9"/>
<dbReference type="KEGG" id="rei:IE4771_CH03982"/>
<dbReference type="HOGENOM" id="CLU_2619547_0_0_5"/>
<organism evidence="2 3">
    <name type="scientific">Rhizobium etli bv. mimosae str. IE4771</name>
    <dbReference type="NCBI Taxonomy" id="1432050"/>
    <lineage>
        <taxon>Bacteria</taxon>
        <taxon>Pseudomonadati</taxon>
        <taxon>Pseudomonadota</taxon>
        <taxon>Alphaproteobacteria</taxon>
        <taxon>Hyphomicrobiales</taxon>
        <taxon>Rhizobiaceae</taxon>
        <taxon>Rhizobium/Agrobacterium group</taxon>
        <taxon>Rhizobium</taxon>
    </lineage>
</organism>
<name>A0A060I5L9_RHIET</name>
<dbReference type="Proteomes" id="UP000027180">
    <property type="component" value="Chromosome"/>
</dbReference>
<evidence type="ECO:0000313" key="2">
    <source>
        <dbReference type="EMBL" id="AIC29044.1"/>
    </source>
</evidence>
<proteinExistence type="predicted"/>
<gene>
    <name evidence="2" type="ORF">IE4771_CH03982</name>
</gene>
<reference evidence="2 3" key="1">
    <citation type="submission" date="2013-12" db="EMBL/GenBank/DDBJ databases">
        <title>Complete genome sequence of Rhizobium etli bv. mimosae IE4771.</title>
        <authorList>
            <person name="Bustos P."/>
            <person name="Santamaria R.I."/>
            <person name="Lozano L."/>
            <person name="Ormeno-Orrillo E."/>
            <person name="Rogel M.A."/>
            <person name="Romero D."/>
            <person name="Cevallos M.A."/>
            <person name="Martinez-Romero E."/>
            <person name="Gonzalez V."/>
        </authorList>
    </citation>
    <scope>NUCLEOTIDE SEQUENCE [LARGE SCALE GENOMIC DNA]</scope>
    <source>
        <strain evidence="2 3">IE4771</strain>
    </source>
</reference>
<accession>A0A060I5L9</accession>
<dbReference type="EMBL" id="CP006986">
    <property type="protein sequence ID" value="AIC29044.1"/>
    <property type="molecule type" value="Genomic_DNA"/>
</dbReference>
<feature type="region of interest" description="Disordered" evidence="1">
    <location>
        <begin position="52"/>
        <end position="78"/>
    </location>
</feature>
<evidence type="ECO:0000256" key="1">
    <source>
        <dbReference type="SAM" id="MobiDB-lite"/>
    </source>
</evidence>
<evidence type="ECO:0000313" key="3">
    <source>
        <dbReference type="Proteomes" id="UP000027180"/>
    </source>
</evidence>
<protein>
    <submittedName>
        <fullName evidence="2">Uncharacterized protein</fullName>
    </submittedName>
</protein>